<feature type="signal peptide" evidence="2">
    <location>
        <begin position="1"/>
        <end position="22"/>
    </location>
</feature>
<comment type="caution">
    <text evidence="3">The sequence shown here is derived from an EMBL/GenBank/DDBJ whole genome shotgun (WGS) entry which is preliminary data.</text>
</comment>
<reference evidence="3 4" key="1">
    <citation type="submission" date="2023-10" db="EMBL/GenBank/DDBJ databases">
        <title>Virgibacillus halophilus 5B73C genome.</title>
        <authorList>
            <person name="Miliotis G."/>
            <person name="Sengupta P."/>
            <person name="Hameed A."/>
            <person name="Chuvochina M."/>
            <person name="Mcdonagh F."/>
            <person name="Simpson A.C."/>
            <person name="Singh N.K."/>
            <person name="Rekha P.D."/>
            <person name="Raman K."/>
            <person name="Hugenholtz P."/>
            <person name="Venkateswaran K."/>
        </authorList>
    </citation>
    <scope>NUCLEOTIDE SEQUENCE [LARGE SCALE GENOMIC DNA]</scope>
    <source>
        <strain evidence="3 4">5B73C</strain>
    </source>
</reference>
<dbReference type="EMBL" id="JAWDIP010000004">
    <property type="protein sequence ID" value="MDY0396151.1"/>
    <property type="molecule type" value="Genomic_DNA"/>
</dbReference>
<accession>A0ABU5C9Z8</accession>
<name>A0ABU5C9Z8_9BACI</name>
<feature type="compositionally biased region" description="Polar residues" evidence="1">
    <location>
        <begin position="36"/>
        <end position="52"/>
    </location>
</feature>
<evidence type="ECO:0000256" key="2">
    <source>
        <dbReference type="SAM" id="SignalP"/>
    </source>
</evidence>
<organism evidence="3 4">
    <name type="scientific">Tigheibacillus halophilus</name>
    <dbReference type="NCBI Taxonomy" id="361280"/>
    <lineage>
        <taxon>Bacteria</taxon>
        <taxon>Bacillati</taxon>
        <taxon>Bacillota</taxon>
        <taxon>Bacilli</taxon>
        <taxon>Bacillales</taxon>
        <taxon>Bacillaceae</taxon>
        <taxon>Tigheibacillus</taxon>
    </lineage>
</organism>
<keyword evidence="2" id="KW-0732">Signal</keyword>
<sequence length="66" mass="7471">MKNSIRLFLLTFTMLSLLIALAACKDKKIPVERNDNATATEDGNNSQQQTSKEFNEAKQKNTAIRR</sequence>
<evidence type="ECO:0000313" key="3">
    <source>
        <dbReference type="EMBL" id="MDY0396151.1"/>
    </source>
</evidence>
<evidence type="ECO:0008006" key="5">
    <source>
        <dbReference type="Google" id="ProtNLM"/>
    </source>
</evidence>
<protein>
    <recommendedName>
        <fullName evidence="5">Lipoprotein</fullName>
    </recommendedName>
</protein>
<keyword evidence="4" id="KW-1185">Reference proteome</keyword>
<gene>
    <name evidence="3" type="ORF">RWE15_19570</name>
</gene>
<feature type="chain" id="PRO_5045883299" description="Lipoprotein" evidence="2">
    <location>
        <begin position="23"/>
        <end position="66"/>
    </location>
</feature>
<feature type="region of interest" description="Disordered" evidence="1">
    <location>
        <begin position="30"/>
        <end position="66"/>
    </location>
</feature>
<evidence type="ECO:0000313" key="4">
    <source>
        <dbReference type="Proteomes" id="UP001281447"/>
    </source>
</evidence>
<dbReference type="Proteomes" id="UP001281447">
    <property type="component" value="Unassembled WGS sequence"/>
</dbReference>
<dbReference type="PROSITE" id="PS51257">
    <property type="entry name" value="PROKAR_LIPOPROTEIN"/>
    <property type="match status" value="1"/>
</dbReference>
<proteinExistence type="predicted"/>
<evidence type="ECO:0000256" key="1">
    <source>
        <dbReference type="SAM" id="MobiDB-lite"/>
    </source>
</evidence>